<feature type="non-terminal residue" evidence="1">
    <location>
        <position position="103"/>
    </location>
</feature>
<sequence length="103" mass="11853">MLTNLARSNEANDLEANDLDFRLKDFFQALIKANVNPTNILHTRMDHDDYLELRKLFRTSRDGYITRCDQPPLNAGSVGVRNECFAESTSEYSKIHTTSDKTR</sequence>
<evidence type="ECO:0000313" key="1">
    <source>
        <dbReference type="EMBL" id="ETM50016.1"/>
    </source>
</evidence>
<name>W2NN57_PHYNI</name>
<proteinExistence type="predicted"/>
<protein>
    <recommendedName>
        <fullName evidence="2">RxLR effector protein</fullName>
    </recommendedName>
</protein>
<organism evidence="1">
    <name type="scientific">Phytophthora nicotianae</name>
    <name type="common">Potato buckeye rot agent</name>
    <name type="synonym">Phytophthora parasitica</name>
    <dbReference type="NCBI Taxonomy" id="4792"/>
    <lineage>
        <taxon>Eukaryota</taxon>
        <taxon>Sar</taxon>
        <taxon>Stramenopiles</taxon>
        <taxon>Oomycota</taxon>
        <taxon>Peronosporomycetes</taxon>
        <taxon>Peronosporales</taxon>
        <taxon>Peronosporaceae</taxon>
        <taxon>Phytophthora</taxon>
    </lineage>
</organism>
<dbReference type="EMBL" id="KI692087">
    <property type="protein sequence ID" value="ETM50016.1"/>
    <property type="molecule type" value="Genomic_DNA"/>
</dbReference>
<evidence type="ECO:0008006" key="2">
    <source>
        <dbReference type="Google" id="ProtNLM"/>
    </source>
</evidence>
<reference evidence="1" key="1">
    <citation type="submission" date="2013-11" db="EMBL/GenBank/DDBJ databases">
        <title>The Genome Sequence of Phytophthora parasitica IAC_01/95.</title>
        <authorList>
            <consortium name="The Broad Institute Genomics Platform"/>
            <person name="Russ C."/>
            <person name="Tyler B."/>
            <person name="Panabieres F."/>
            <person name="Shan W."/>
            <person name="Tripathy S."/>
            <person name="Grunwald N."/>
            <person name="Machado M."/>
            <person name="Johnson C.S."/>
            <person name="Arredondo F."/>
            <person name="Hong C."/>
            <person name="Coffey M."/>
            <person name="Young S.K."/>
            <person name="Zeng Q."/>
            <person name="Gargeya S."/>
            <person name="Fitzgerald M."/>
            <person name="Abouelleil A."/>
            <person name="Alvarado L."/>
            <person name="Chapman S.B."/>
            <person name="Gainer-Dewar J."/>
            <person name="Goldberg J."/>
            <person name="Griggs A."/>
            <person name="Gujja S."/>
            <person name="Hansen M."/>
            <person name="Howarth C."/>
            <person name="Imamovic A."/>
            <person name="Ireland A."/>
            <person name="Larimer J."/>
            <person name="McCowan C."/>
            <person name="Murphy C."/>
            <person name="Pearson M."/>
            <person name="Poon T.W."/>
            <person name="Priest M."/>
            <person name="Roberts A."/>
            <person name="Saif S."/>
            <person name="Shea T."/>
            <person name="Sykes S."/>
            <person name="Wortman J."/>
            <person name="Nusbaum C."/>
            <person name="Birren B."/>
        </authorList>
    </citation>
    <scope>NUCLEOTIDE SEQUENCE [LARGE SCALE GENOMIC DNA]</scope>
    <source>
        <strain evidence="1">IAC_01/95</strain>
    </source>
</reference>
<dbReference type="AlphaFoldDB" id="W2NN57"/>
<gene>
    <name evidence="1" type="ORF">L914_05872</name>
</gene>
<accession>W2NN57</accession>
<dbReference type="Proteomes" id="UP000054532">
    <property type="component" value="Unassembled WGS sequence"/>
</dbReference>